<proteinExistence type="predicted"/>
<feature type="domain" description="Bacteriophage T5 Orf172 DNA-binding" evidence="1">
    <location>
        <begin position="16"/>
        <end position="99"/>
    </location>
</feature>
<evidence type="ECO:0000313" key="3">
    <source>
        <dbReference type="Proteomes" id="UP000287853"/>
    </source>
</evidence>
<accession>A0A444IRI2</accession>
<evidence type="ECO:0000259" key="1">
    <source>
        <dbReference type="SMART" id="SM00974"/>
    </source>
</evidence>
<comment type="caution">
    <text evidence="2">The sequence shown here is derived from an EMBL/GenBank/DDBJ whole genome shotgun (WGS) entry which is preliminary data.</text>
</comment>
<dbReference type="Proteomes" id="UP000287853">
    <property type="component" value="Unassembled WGS sequence"/>
</dbReference>
<sequence length="105" mass="12139">AIERQKFSYVYVLGNQSMPGMVKIGYTDKEPKKRALEISGATGVPTSFKVLKEYTFATLVKAQKEEKRLHSIFVKHRVNANREFFRLSVEQVDKEIRNNIYNNGI</sequence>
<organism evidence="2 3">
    <name type="scientific">Candidatus Electrothrix aarhusensis</name>
    <dbReference type="NCBI Taxonomy" id="1859131"/>
    <lineage>
        <taxon>Bacteria</taxon>
        <taxon>Pseudomonadati</taxon>
        <taxon>Thermodesulfobacteriota</taxon>
        <taxon>Desulfobulbia</taxon>
        <taxon>Desulfobulbales</taxon>
        <taxon>Desulfobulbaceae</taxon>
        <taxon>Candidatus Electrothrix</taxon>
    </lineage>
</organism>
<dbReference type="InterPro" id="IPR018306">
    <property type="entry name" value="Phage_T5_Orf172_DNA-bd"/>
</dbReference>
<reference evidence="2 3" key="1">
    <citation type="submission" date="2017-01" db="EMBL/GenBank/DDBJ databases">
        <title>The cable genome- insights into the physiology and evolution of filamentous bacteria capable of sulfide oxidation via long distance electron transfer.</title>
        <authorList>
            <person name="Schreiber L."/>
            <person name="Bjerg J.T."/>
            <person name="Boggild A."/>
            <person name="Van De Vossenberg J."/>
            <person name="Meysman F."/>
            <person name="Nielsen L.P."/>
            <person name="Schramm A."/>
            <person name="Kjeldsen K.U."/>
        </authorList>
    </citation>
    <scope>NUCLEOTIDE SEQUENCE [LARGE SCALE GENOMIC DNA]</scope>
    <source>
        <strain evidence="2">MCF</strain>
    </source>
</reference>
<dbReference type="Pfam" id="PF10544">
    <property type="entry name" value="T5orf172"/>
    <property type="match status" value="1"/>
</dbReference>
<protein>
    <recommendedName>
        <fullName evidence="1">Bacteriophage T5 Orf172 DNA-binding domain-containing protein</fullName>
    </recommendedName>
</protein>
<evidence type="ECO:0000313" key="2">
    <source>
        <dbReference type="EMBL" id="RWX43489.1"/>
    </source>
</evidence>
<dbReference type="AlphaFoldDB" id="A0A444IRI2"/>
<dbReference type="SMART" id="SM00974">
    <property type="entry name" value="T5orf172"/>
    <property type="match status" value="1"/>
</dbReference>
<feature type="non-terminal residue" evidence="2">
    <location>
        <position position="1"/>
    </location>
</feature>
<keyword evidence="3" id="KW-1185">Reference proteome</keyword>
<dbReference type="EMBL" id="MTKO01000120">
    <property type="protein sequence ID" value="RWX43489.1"/>
    <property type="molecule type" value="Genomic_DNA"/>
</dbReference>
<name>A0A444IRI2_9BACT</name>
<gene>
    <name evidence="2" type="ORF">H206_01618</name>
</gene>